<comment type="caution">
    <text evidence="1">The sequence shown here is derived from an EMBL/GenBank/DDBJ whole genome shotgun (WGS) entry which is preliminary data.</text>
</comment>
<sequence length="70" mass="7594">MEESRQGPWYGCGQGSVSCAVCHCQLAWQCEVGTWFALPDKPDSGTRLSSLAIGTSFAEFYTGVILMRTA</sequence>
<dbReference type="AlphaFoldDB" id="A0A5C5UYD0"/>
<evidence type="ECO:0000313" key="2">
    <source>
        <dbReference type="Proteomes" id="UP000316714"/>
    </source>
</evidence>
<name>A0A5C5UYD0_9BACT</name>
<organism evidence="1 2">
    <name type="scientific">Posidoniimonas corsicana</name>
    <dbReference type="NCBI Taxonomy" id="1938618"/>
    <lineage>
        <taxon>Bacteria</taxon>
        <taxon>Pseudomonadati</taxon>
        <taxon>Planctomycetota</taxon>
        <taxon>Planctomycetia</taxon>
        <taxon>Pirellulales</taxon>
        <taxon>Lacipirellulaceae</taxon>
        <taxon>Posidoniimonas</taxon>
    </lineage>
</organism>
<accession>A0A5C5UYD0</accession>
<evidence type="ECO:0000313" key="1">
    <source>
        <dbReference type="EMBL" id="TWT31251.1"/>
    </source>
</evidence>
<proteinExistence type="predicted"/>
<protein>
    <submittedName>
        <fullName evidence="1">Uncharacterized protein</fullName>
    </submittedName>
</protein>
<dbReference type="PROSITE" id="PS51257">
    <property type="entry name" value="PROKAR_LIPOPROTEIN"/>
    <property type="match status" value="1"/>
</dbReference>
<gene>
    <name evidence="1" type="ORF">KOR34_46270</name>
</gene>
<keyword evidence="2" id="KW-1185">Reference proteome</keyword>
<reference evidence="1 2" key="1">
    <citation type="submission" date="2019-02" db="EMBL/GenBank/DDBJ databases">
        <title>Deep-cultivation of Planctomycetes and their phenomic and genomic characterization uncovers novel biology.</title>
        <authorList>
            <person name="Wiegand S."/>
            <person name="Jogler M."/>
            <person name="Boedeker C."/>
            <person name="Pinto D."/>
            <person name="Vollmers J."/>
            <person name="Rivas-Marin E."/>
            <person name="Kohn T."/>
            <person name="Peeters S.H."/>
            <person name="Heuer A."/>
            <person name="Rast P."/>
            <person name="Oberbeckmann S."/>
            <person name="Bunk B."/>
            <person name="Jeske O."/>
            <person name="Meyerdierks A."/>
            <person name="Storesund J.E."/>
            <person name="Kallscheuer N."/>
            <person name="Luecker S."/>
            <person name="Lage O.M."/>
            <person name="Pohl T."/>
            <person name="Merkel B.J."/>
            <person name="Hornburger P."/>
            <person name="Mueller R.-W."/>
            <person name="Bruemmer F."/>
            <person name="Labrenz M."/>
            <person name="Spormann A.M."/>
            <person name="Op Den Camp H."/>
            <person name="Overmann J."/>
            <person name="Amann R."/>
            <person name="Jetten M.S.M."/>
            <person name="Mascher T."/>
            <person name="Medema M.H."/>
            <person name="Devos D.P."/>
            <person name="Kaster A.-K."/>
            <person name="Ovreas L."/>
            <person name="Rohde M."/>
            <person name="Galperin M.Y."/>
            <person name="Jogler C."/>
        </authorList>
    </citation>
    <scope>NUCLEOTIDE SEQUENCE [LARGE SCALE GENOMIC DNA]</scope>
    <source>
        <strain evidence="1 2">KOR34</strain>
    </source>
</reference>
<dbReference type="Proteomes" id="UP000316714">
    <property type="component" value="Unassembled WGS sequence"/>
</dbReference>
<dbReference type="EMBL" id="SIHJ01000004">
    <property type="protein sequence ID" value="TWT31251.1"/>
    <property type="molecule type" value="Genomic_DNA"/>
</dbReference>